<dbReference type="CDD" id="cd00383">
    <property type="entry name" value="trans_reg_C"/>
    <property type="match status" value="1"/>
</dbReference>
<dbReference type="Pfam" id="PF00486">
    <property type="entry name" value="Trans_reg_C"/>
    <property type="match status" value="1"/>
</dbReference>
<comment type="caution">
    <text evidence="4">The sequence shown here is derived from an EMBL/GenBank/DDBJ whole genome shotgun (WGS) entry which is preliminary data.</text>
</comment>
<gene>
    <name evidence="4" type="ORF">GCM10010211_78370</name>
</gene>
<dbReference type="InterPro" id="IPR016032">
    <property type="entry name" value="Sig_transdc_resp-reg_C-effctor"/>
</dbReference>
<dbReference type="PROSITE" id="PS51755">
    <property type="entry name" value="OMPR_PHOB"/>
    <property type="match status" value="1"/>
</dbReference>
<feature type="domain" description="OmpR/PhoB-type" evidence="3">
    <location>
        <begin position="22"/>
        <end position="119"/>
    </location>
</feature>
<proteinExistence type="predicted"/>
<sequence>MPVRYPRAIALRTLCPLPRPPAAPGTRGGLTVDRDLRTAAIDGRPLKLTYLEFELLAHLTAHPRQVHSRRQLMVQVWRQPAIGDIRTVDVHIARLRRKLGPAYRAAIATVRQVGYLYDPARVS</sequence>
<reference evidence="5" key="1">
    <citation type="journal article" date="2019" name="Int. J. Syst. Evol. Microbiol.">
        <title>The Global Catalogue of Microorganisms (GCM) 10K type strain sequencing project: providing services to taxonomists for standard genome sequencing and annotation.</title>
        <authorList>
            <consortium name="The Broad Institute Genomics Platform"/>
            <consortium name="The Broad Institute Genome Sequencing Center for Infectious Disease"/>
            <person name="Wu L."/>
            <person name="Ma J."/>
        </authorList>
    </citation>
    <scope>NUCLEOTIDE SEQUENCE [LARGE SCALE GENOMIC DNA]</scope>
    <source>
        <strain evidence="5">JCM 3399</strain>
    </source>
</reference>
<keyword evidence="5" id="KW-1185">Reference proteome</keyword>
<accession>A0ABQ2VQ17</accession>
<dbReference type="EMBL" id="BMRP01000062">
    <property type="protein sequence ID" value="GGU99303.1"/>
    <property type="molecule type" value="Genomic_DNA"/>
</dbReference>
<organism evidence="4 5">
    <name type="scientific">Streptomyces albospinus</name>
    <dbReference type="NCBI Taxonomy" id="285515"/>
    <lineage>
        <taxon>Bacteria</taxon>
        <taxon>Bacillati</taxon>
        <taxon>Actinomycetota</taxon>
        <taxon>Actinomycetes</taxon>
        <taxon>Kitasatosporales</taxon>
        <taxon>Streptomycetaceae</taxon>
        <taxon>Streptomyces</taxon>
    </lineage>
</organism>
<dbReference type="SUPFAM" id="SSF46894">
    <property type="entry name" value="C-terminal effector domain of the bipartite response regulators"/>
    <property type="match status" value="1"/>
</dbReference>
<dbReference type="InterPro" id="IPR036388">
    <property type="entry name" value="WH-like_DNA-bd_sf"/>
</dbReference>
<dbReference type="SMART" id="SM00862">
    <property type="entry name" value="Trans_reg_C"/>
    <property type="match status" value="1"/>
</dbReference>
<evidence type="ECO:0000313" key="4">
    <source>
        <dbReference type="EMBL" id="GGU99303.1"/>
    </source>
</evidence>
<feature type="DNA-binding region" description="OmpR/PhoB-type" evidence="2">
    <location>
        <begin position="22"/>
        <end position="119"/>
    </location>
</feature>
<dbReference type="Gene3D" id="1.10.10.10">
    <property type="entry name" value="Winged helix-like DNA-binding domain superfamily/Winged helix DNA-binding domain"/>
    <property type="match status" value="1"/>
</dbReference>
<evidence type="ECO:0000259" key="3">
    <source>
        <dbReference type="PROSITE" id="PS51755"/>
    </source>
</evidence>
<name>A0ABQ2VQ17_9ACTN</name>
<protein>
    <recommendedName>
        <fullName evidence="3">OmpR/PhoB-type domain-containing protein</fullName>
    </recommendedName>
</protein>
<dbReference type="InterPro" id="IPR001867">
    <property type="entry name" value="OmpR/PhoB-type_DNA-bd"/>
</dbReference>
<evidence type="ECO:0000313" key="5">
    <source>
        <dbReference type="Proteomes" id="UP000654471"/>
    </source>
</evidence>
<dbReference type="Proteomes" id="UP000654471">
    <property type="component" value="Unassembled WGS sequence"/>
</dbReference>
<dbReference type="RefSeq" id="WP_189308166.1">
    <property type="nucleotide sequence ID" value="NZ_BMRP01000062.1"/>
</dbReference>
<keyword evidence="1 2" id="KW-0238">DNA-binding</keyword>
<evidence type="ECO:0000256" key="2">
    <source>
        <dbReference type="PROSITE-ProRule" id="PRU01091"/>
    </source>
</evidence>
<evidence type="ECO:0000256" key="1">
    <source>
        <dbReference type="ARBA" id="ARBA00023125"/>
    </source>
</evidence>